<dbReference type="RefSeq" id="WP_130512707.1">
    <property type="nucleotide sequence ID" value="NZ_SHKY01000001.1"/>
</dbReference>
<accession>A0A4Q7ZT12</accession>
<organism evidence="1 2">
    <name type="scientific">Krasilnikovia cinnamomea</name>
    <dbReference type="NCBI Taxonomy" id="349313"/>
    <lineage>
        <taxon>Bacteria</taxon>
        <taxon>Bacillati</taxon>
        <taxon>Actinomycetota</taxon>
        <taxon>Actinomycetes</taxon>
        <taxon>Micromonosporales</taxon>
        <taxon>Micromonosporaceae</taxon>
        <taxon>Krasilnikovia</taxon>
    </lineage>
</organism>
<evidence type="ECO:0000313" key="1">
    <source>
        <dbReference type="EMBL" id="RZU54342.1"/>
    </source>
</evidence>
<reference evidence="1 2" key="1">
    <citation type="submission" date="2019-02" db="EMBL/GenBank/DDBJ databases">
        <title>Sequencing the genomes of 1000 actinobacteria strains.</title>
        <authorList>
            <person name="Klenk H.-P."/>
        </authorList>
    </citation>
    <scope>NUCLEOTIDE SEQUENCE [LARGE SCALE GENOMIC DNA]</scope>
    <source>
        <strain evidence="1 2">DSM 45162</strain>
    </source>
</reference>
<comment type="caution">
    <text evidence="1">The sequence shown here is derived from an EMBL/GenBank/DDBJ whole genome shotgun (WGS) entry which is preliminary data.</text>
</comment>
<dbReference type="EMBL" id="SHKY01000001">
    <property type="protein sequence ID" value="RZU54342.1"/>
    <property type="molecule type" value="Genomic_DNA"/>
</dbReference>
<keyword evidence="2" id="KW-1185">Reference proteome</keyword>
<dbReference type="OrthoDB" id="9878872at2"/>
<name>A0A4Q7ZT12_9ACTN</name>
<sequence>MSVGAIGSTPFAVIAAGQQQDPYSQQAQVNAQADLLNALVSSDLPMKLVVANLSDGRGVDLYL</sequence>
<evidence type="ECO:0000313" key="2">
    <source>
        <dbReference type="Proteomes" id="UP000292564"/>
    </source>
</evidence>
<proteinExistence type="predicted"/>
<dbReference type="AlphaFoldDB" id="A0A4Q7ZT12"/>
<dbReference type="Proteomes" id="UP000292564">
    <property type="component" value="Unassembled WGS sequence"/>
</dbReference>
<gene>
    <name evidence="1" type="ORF">EV385_6293</name>
</gene>
<protein>
    <submittedName>
        <fullName evidence="1">Uncharacterized protein</fullName>
    </submittedName>
</protein>